<feature type="domain" description="AA1-like" evidence="6">
    <location>
        <begin position="43"/>
        <end position="175"/>
    </location>
</feature>
<evidence type="ECO:0000313" key="8">
    <source>
        <dbReference type="Proteomes" id="UP001295740"/>
    </source>
</evidence>
<evidence type="ECO:0000256" key="5">
    <source>
        <dbReference type="SAM" id="SignalP"/>
    </source>
</evidence>
<dbReference type="GO" id="GO:0005576">
    <property type="term" value="C:extracellular region"/>
    <property type="evidence" value="ECO:0007669"/>
    <property type="project" value="UniProtKB-SubCell"/>
</dbReference>
<accession>A0AAI8VKK1</accession>
<keyword evidence="3 5" id="KW-0732">Signal</keyword>
<keyword evidence="2" id="KW-0964">Secreted</keyword>
<organism evidence="7 8">
    <name type="scientific">Anthostomella pinea</name>
    <dbReference type="NCBI Taxonomy" id="933095"/>
    <lineage>
        <taxon>Eukaryota</taxon>
        <taxon>Fungi</taxon>
        <taxon>Dikarya</taxon>
        <taxon>Ascomycota</taxon>
        <taxon>Pezizomycotina</taxon>
        <taxon>Sordariomycetes</taxon>
        <taxon>Xylariomycetidae</taxon>
        <taxon>Xylariales</taxon>
        <taxon>Xylariaceae</taxon>
        <taxon>Anthostomella</taxon>
    </lineage>
</organism>
<dbReference type="AlphaFoldDB" id="A0AAI8VKK1"/>
<dbReference type="Pfam" id="PF16541">
    <property type="entry name" value="AltA1"/>
    <property type="match status" value="1"/>
</dbReference>
<protein>
    <submittedName>
        <fullName evidence="7">Uu.00g078220.m01.CDS01</fullName>
    </submittedName>
</protein>
<reference evidence="7" key="1">
    <citation type="submission" date="2023-10" db="EMBL/GenBank/DDBJ databases">
        <authorList>
            <person name="Hackl T."/>
        </authorList>
    </citation>
    <scope>NUCLEOTIDE SEQUENCE</scope>
</reference>
<keyword evidence="8" id="KW-1185">Reference proteome</keyword>
<dbReference type="InterPro" id="IPR032382">
    <property type="entry name" value="AltA1"/>
</dbReference>
<gene>
    <name evidence="7" type="ORF">KHLLAP_LOCUS7104</name>
</gene>
<comment type="caution">
    <text evidence="7">The sequence shown here is derived from an EMBL/GenBank/DDBJ whole genome shotgun (WGS) entry which is preliminary data.</text>
</comment>
<dbReference type="Proteomes" id="UP001295740">
    <property type="component" value="Unassembled WGS sequence"/>
</dbReference>
<evidence type="ECO:0000256" key="2">
    <source>
        <dbReference type="ARBA" id="ARBA00022525"/>
    </source>
</evidence>
<keyword evidence="4" id="KW-1015">Disulfide bond</keyword>
<feature type="signal peptide" evidence="5">
    <location>
        <begin position="1"/>
        <end position="17"/>
    </location>
</feature>
<comment type="subcellular location">
    <subcellularLocation>
        <location evidence="1">Secreted</location>
    </subcellularLocation>
</comment>
<evidence type="ECO:0000256" key="3">
    <source>
        <dbReference type="ARBA" id="ARBA00022729"/>
    </source>
</evidence>
<feature type="chain" id="PRO_5042596632" evidence="5">
    <location>
        <begin position="18"/>
        <end position="191"/>
    </location>
</feature>
<name>A0AAI8VKK1_9PEZI</name>
<evidence type="ECO:0000259" key="6">
    <source>
        <dbReference type="Pfam" id="PF16541"/>
    </source>
</evidence>
<sequence>MHSFISTLATILPLAAAAPYGLSMRDSNPGCQAASFGNFTWTVEDFDYHASYIFTTPAHQNSWGYASFNLTNPALTYKASCSASSDQLSDFFYGNFPYKCTVPDGSTTETSFDFSRPSGHLDVNQTWSCSDQDPKYPITVIASGSANLTLDCTDVTQQNPDWQLGQIYSSRTVTCGLVTVPLKPSQIRAVA</sequence>
<evidence type="ECO:0000313" key="7">
    <source>
        <dbReference type="EMBL" id="CAJ2506636.1"/>
    </source>
</evidence>
<proteinExistence type="predicted"/>
<evidence type="ECO:0000256" key="1">
    <source>
        <dbReference type="ARBA" id="ARBA00004613"/>
    </source>
</evidence>
<dbReference type="EMBL" id="CAUWAG010000010">
    <property type="protein sequence ID" value="CAJ2506636.1"/>
    <property type="molecule type" value="Genomic_DNA"/>
</dbReference>
<evidence type="ECO:0000256" key="4">
    <source>
        <dbReference type="ARBA" id="ARBA00023157"/>
    </source>
</evidence>